<dbReference type="RefSeq" id="WP_071545611.1">
    <property type="nucleotide sequence ID" value="NZ_LKAQ01000004.1"/>
</dbReference>
<evidence type="ECO:0000259" key="1">
    <source>
        <dbReference type="PROSITE" id="PS51186"/>
    </source>
</evidence>
<evidence type="ECO:0000313" key="3">
    <source>
        <dbReference type="Proteomes" id="UP000181901"/>
    </source>
</evidence>
<dbReference type="AlphaFoldDB" id="A0A1J5N5P8"/>
<dbReference type="SUPFAM" id="SSF55729">
    <property type="entry name" value="Acyl-CoA N-acyltransferases (Nat)"/>
    <property type="match status" value="1"/>
</dbReference>
<dbReference type="Proteomes" id="UP000181901">
    <property type="component" value="Unassembled WGS sequence"/>
</dbReference>
<dbReference type="InterPro" id="IPR000182">
    <property type="entry name" value="GNAT_dom"/>
</dbReference>
<reference evidence="2 3" key="1">
    <citation type="submission" date="2015-09" db="EMBL/GenBank/DDBJ databases">
        <title>Genome of Desulfovibrio dechloracetivorans BerOc1, a mercury methylating strain isolated from highly hydrocarbons and metals contaminated coastal sediments.</title>
        <authorList>
            <person name="Goni Urriza M."/>
            <person name="Gassie C."/>
            <person name="Bouchez O."/>
            <person name="Klopp C."/>
            <person name="Ranchou-Peyruse A."/>
            <person name="Remy G."/>
        </authorList>
    </citation>
    <scope>NUCLEOTIDE SEQUENCE [LARGE SCALE GENOMIC DNA]</scope>
    <source>
        <strain evidence="2 3">BerOc1</strain>
    </source>
</reference>
<dbReference type="PROSITE" id="PS51186">
    <property type="entry name" value="GNAT"/>
    <property type="match status" value="1"/>
</dbReference>
<keyword evidence="3" id="KW-1185">Reference proteome</keyword>
<evidence type="ECO:0000313" key="2">
    <source>
        <dbReference type="EMBL" id="OIQ50152.1"/>
    </source>
</evidence>
<dbReference type="Pfam" id="PF00583">
    <property type="entry name" value="Acetyltransf_1"/>
    <property type="match status" value="1"/>
</dbReference>
<accession>A0A1J5N5P8</accession>
<sequence length="285" mass="32691">MTATLRPMKAADIDAVCTLLHEHMNPNFTAKRWNALFSPGWCEEKRDLGIVAEDNGRIVGVHGHVCSYRVIDGQRERFRNFTSWYILKDYRRNGLGSAMVEMACDDPEVTCTVFSLSPKQTDFFKTLGMNVLDEERLLWRRTGKKYDNLELVSDPVKIRQCCDQGDIRVFDDHHDLPIIPVLVMTRCTQCLLFLSRAVKHGGRIYYDVLYRSNPTLFTDRIQDIAEALLPDDECVLAADRRFTNHDAGGEVEIIKSPRFFKSARVQPRDIDLAYSEISLLGLKLD</sequence>
<gene>
    <name evidence="2" type="ORF">BerOc1_02082</name>
</gene>
<dbReference type="InterPro" id="IPR016181">
    <property type="entry name" value="Acyl_CoA_acyltransferase"/>
</dbReference>
<proteinExistence type="predicted"/>
<dbReference type="OrthoDB" id="5571267at2"/>
<protein>
    <recommendedName>
        <fullName evidence="1">N-acetyltransferase domain-containing protein</fullName>
    </recommendedName>
</protein>
<dbReference type="GO" id="GO:0016747">
    <property type="term" value="F:acyltransferase activity, transferring groups other than amino-acyl groups"/>
    <property type="evidence" value="ECO:0007669"/>
    <property type="project" value="InterPro"/>
</dbReference>
<organism evidence="2 3">
    <name type="scientific">Pseudodesulfovibrio hydrargyri</name>
    <dbReference type="NCBI Taxonomy" id="2125990"/>
    <lineage>
        <taxon>Bacteria</taxon>
        <taxon>Pseudomonadati</taxon>
        <taxon>Thermodesulfobacteriota</taxon>
        <taxon>Desulfovibrionia</taxon>
        <taxon>Desulfovibrionales</taxon>
        <taxon>Desulfovibrionaceae</taxon>
    </lineage>
</organism>
<name>A0A1J5N5P8_9BACT</name>
<dbReference type="Gene3D" id="3.40.630.30">
    <property type="match status" value="1"/>
</dbReference>
<dbReference type="EMBL" id="LKAQ01000004">
    <property type="protein sequence ID" value="OIQ50152.1"/>
    <property type="molecule type" value="Genomic_DNA"/>
</dbReference>
<feature type="domain" description="N-acetyltransferase" evidence="1">
    <location>
        <begin position="3"/>
        <end position="152"/>
    </location>
</feature>
<comment type="caution">
    <text evidence="2">The sequence shown here is derived from an EMBL/GenBank/DDBJ whole genome shotgun (WGS) entry which is preliminary data.</text>
</comment>
<dbReference type="CDD" id="cd04301">
    <property type="entry name" value="NAT_SF"/>
    <property type="match status" value="1"/>
</dbReference>